<gene>
    <name evidence="3" type="ORF">Lisr_2547</name>
</gene>
<name>A0A0W0V2J1_9GAMM</name>
<keyword evidence="4" id="KW-1185">Reference proteome</keyword>
<dbReference type="EMBL" id="LNYH01000149">
    <property type="protein sequence ID" value="KTD14319.1"/>
    <property type="molecule type" value="Genomic_DNA"/>
</dbReference>
<accession>A0A0W0V2J1</accession>
<evidence type="ECO:0000313" key="4">
    <source>
        <dbReference type="Proteomes" id="UP000054761"/>
    </source>
</evidence>
<keyword evidence="1" id="KW-0489">Methyltransferase</keyword>
<dbReference type="SUPFAM" id="SSF53335">
    <property type="entry name" value="S-adenosyl-L-methionine-dependent methyltransferases"/>
    <property type="match status" value="1"/>
</dbReference>
<dbReference type="Gene3D" id="3.40.50.150">
    <property type="entry name" value="Vaccinia Virus protein VP39"/>
    <property type="match status" value="1"/>
</dbReference>
<proteinExistence type="predicted"/>
<dbReference type="InterPro" id="IPR029063">
    <property type="entry name" value="SAM-dependent_MTases_sf"/>
</dbReference>
<reference evidence="3 4" key="1">
    <citation type="submission" date="2015-11" db="EMBL/GenBank/DDBJ databases">
        <title>Genomic analysis of 38 Legionella species identifies large and diverse effector repertoires.</title>
        <authorList>
            <person name="Burstein D."/>
            <person name="Amaro F."/>
            <person name="Zusman T."/>
            <person name="Lifshitz Z."/>
            <person name="Cohen O."/>
            <person name="Gilbert J.A."/>
            <person name="Pupko T."/>
            <person name="Shuman H.A."/>
            <person name="Segal G."/>
        </authorList>
    </citation>
    <scope>NUCLEOTIDE SEQUENCE [LARGE SCALE GENOMIC DNA]</scope>
    <source>
        <strain evidence="3 4">Bercovier 4</strain>
    </source>
</reference>
<evidence type="ECO:0000313" key="3">
    <source>
        <dbReference type="EMBL" id="KTD14319.1"/>
    </source>
</evidence>
<evidence type="ECO:0000256" key="1">
    <source>
        <dbReference type="ARBA" id="ARBA00022603"/>
    </source>
</evidence>
<evidence type="ECO:0000256" key="2">
    <source>
        <dbReference type="ARBA" id="ARBA00022679"/>
    </source>
</evidence>
<dbReference type="InterPro" id="IPR003788">
    <property type="entry name" value="NDUFAF7"/>
</dbReference>
<dbReference type="RefSeq" id="WP_058502829.1">
    <property type="nucleotide sequence ID" value="NZ_CAAAJA010000068.1"/>
</dbReference>
<dbReference type="PATRIC" id="fig|454.4.peg.2787"/>
<dbReference type="Proteomes" id="UP000054761">
    <property type="component" value="Unassembled WGS sequence"/>
</dbReference>
<dbReference type="GO" id="GO:0008168">
    <property type="term" value="F:methyltransferase activity"/>
    <property type="evidence" value="ECO:0007669"/>
    <property type="project" value="UniProtKB-KW"/>
</dbReference>
<dbReference type="Pfam" id="PF02636">
    <property type="entry name" value="Methyltransf_28"/>
    <property type="match status" value="1"/>
</dbReference>
<comment type="caution">
    <text evidence="3">The sequence shown here is derived from an EMBL/GenBank/DDBJ whole genome shotgun (WGS) entry which is preliminary data.</text>
</comment>
<dbReference type="GO" id="GO:0032259">
    <property type="term" value="P:methylation"/>
    <property type="evidence" value="ECO:0007669"/>
    <property type="project" value="UniProtKB-KW"/>
</dbReference>
<dbReference type="AlphaFoldDB" id="A0A0W0V2J1"/>
<sequence>MAVIEQSQSHDELISEAVGKIYDLCTGNCINLNLPVSPEDIGSLRGAVIELENKHTVENDLEQKYDLFEFDSRAFPYKKLKIIRIGDNCLRGFGIATMIIKLTFLPEEKFHEASRFYLVANEDITEEISRHIVTIKENIHPFDYERNLRKSLRFRDKAVGMTTWDAKGDLAWESSLFTFDLDVSGEIYDHEIYPLMQEEIAERTSSIHKDTVVFMEIGAGKGKLAEQVIDAFLKTHPDTRLTYLLIEPGKNQCKTAKNQLFPLKKTYGSRMNLIILNKPLEALSQKWINQHRNTIDLIINCGGPLNNRVVTRDVSLKCLELLKPLLVSDGQLIASGLTYLNVTKQEFIEKGFLPLHIMNRGERFCYVYAPRNGQIVPSSKAHTNGKDEISAPSKVRSLSSLRLSIFCPPGQAKKSSRLHEIGVKLKGSAGQ</sequence>
<keyword evidence="2" id="KW-0808">Transferase</keyword>
<protein>
    <submittedName>
        <fullName evidence="3">Uncharacterized protein</fullName>
    </submittedName>
</protein>
<organism evidence="3 4">
    <name type="scientific">Legionella israelensis</name>
    <dbReference type="NCBI Taxonomy" id="454"/>
    <lineage>
        <taxon>Bacteria</taxon>
        <taxon>Pseudomonadati</taxon>
        <taxon>Pseudomonadota</taxon>
        <taxon>Gammaproteobacteria</taxon>
        <taxon>Legionellales</taxon>
        <taxon>Legionellaceae</taxon>
        <taxon>Legionella</taxon>
    </lineage>
</organism>